<reference evidence="4" key="1">
    <citation type="submission" date="2016-10" db="EMBL/GenBank/DDBJ databases">
        <authorList>
            <person name="Varghese N."/>
            <person name="Submissions S."/>
        </authorList>
    </citation>
    <scope>NUCLEOTIDE SEQUENCE [LARGE SCALE GENOMIC DNA]</scope>
    <source>
        <strain evidence="4">DSM 17616</strain>
    </source>
</reference>
<proteinExistence type="predicted"/>
<protein>
    <submittedName>
        <fullName evidence="3">Variant SH3 domain-containing protein</fullName>
    </submittedName>
</protein>
<gene>
    <name evidence="3" type="ORF">SAMN05660691_01882</name>
</gene>
<dbReference type="STRING" id="173990.SAMN05660691_01882"/>
<dbReference type="InterPro" id="IPR036028">
    <property type="entry name" value="SH3-like_dom_sf"/>
</dbReference>
<evidence type="ECO:0000259" key="2">
    <source>
        <dbReference type="PROSITE" id="PS50002"/>
    </source>
</evidence>
<dbReference type="InterPro" id="IPR014593">
    <property type="entry name" value="UCP034961_SH3_2"/>
</dbReference>
<evidence type="ECO:0000313" key="4">
    <source>
        <dbReference type="Proteomes" id="UP000199371"/>
    </source>
</evidence>
<keyword evidence="4" id="KW-1185">Reference proteome</keyword>
<dbReference type="SMART" id="SM00326">
    <property type="entry name" value="SH3"/>
    <property type="match status" value="2"/>
</dbReference>
<dbReference type="PROSITE" id="PS50002">
    <property type="entry name" value="SH3"/>
    <property type="match status" value="1"/>
</dbReference>
<dbReference type="RefSeq" id="WP_092792659.1">
    <property type="nucleotide sequence ID" value="NZ_FNXF01000006.1"/>
</dbReference>
<name>A0A1H6LGQ9_9GAMM</name>
<evidence type="ECO:0000256" key="1">
    <source>
        <dbReference type="ARBA" id="ARBA00022443"/>
    </source>
</evidence>
<feature type="domain" description="SH3" evidence="2">
    <location>
        <begin position="1"/>
        <end position="66"/>
    </location>
</feature>
<dbReference type="AlphaFoldDB" id="A0A1H6LGQ9"/>
<evidence type="ECO:0000313" key="3">
    <source>
        <dbReference type="EMBL" id="SEH87630.1"/>
    </source>
</evidence>
<dbReference type="Proteomes" id="UP000199371">
    <property type="component" value="Unassembled WGS sequence"/>
</dbReference>
<dbReference type="PIRSF" id="PIRSF034961">
    <property type="entry name" value="UCP034961_SH3_2"/>
    <property type="match status" value="1"/>
</dbReference>
<accession>A0A1H6LGQ9</accession>
<dbReference type="EMBL" id="FNXF01000006">
    <property type="protein sequence ID" value="SEH87630.1"/>
    <property type="molecule type" value="Genomic_DNA"/>
</dbReference>
<sequence length="121" mass="13594">MSPKRYIVVSSHKSEFPKPITIKKGDPLLVGEEYKGAEGWDNWYLCTTPGQEPGWVPGQIIGRCENSHGKALDDYTAKELNVQEGELLTGSRVLNGWLWCEKMVSTDFGWVPLENVKEVAQ</sequence>
<keyword evidence="1" id="KW-0728">SH3 domain</keyword>
<dbReference type="Pfam" id="PF07653">
    <property type="entry name" value="SH3_2"/>
    <property type="match status" value="1"/>
</dbReference>
<organism evidence="3 4">
    <name type="scientific">Rheinheimera pacifica</name>
    <dbReference type="NCBI Taxonomy" id="173990"/>
    <lineage>
        <taxon>Bacteria</taxon>
        <taxon>Pseudomonadati</taxon>
        <taxon>Pseudomonadota</taxon>
        <taxon>Gammaproteobacteria</taxon>
        <taxon>Chromatiales</taxon>
        <taxon>Chromatiaceae</taxon>
        <taxon>Rheinheimera</taxon>
    </lineage>
</organism>
<dbReference type="InterPro" id="IPR001452">
    <property type="entry name" value="SH3_domain"/>
</dbReference>
<dbReference type="SUPFAM" id="SSF50044">
    <property type="entry name" value="SH3-domain"/>
    <property type="match status" value="2"/>
</dbReference>
<dbReference type="OrthoDB" id="1030757at2"/>